<evidence type="ECO:0000259" key="2">
    <source>
        <dbReference type="SMART" id="SM00062"/>
    </source>
</evidence>
<dbReference type="AlphaFoldDB" id="A0A845HUN1"/>
<evidence type="ECO:0000313" key="3">
    <source>
        <dbReference type="EMBL" id="MYN44729.1"/>
    </source>
</evidence>
<keyword evidence="4" id="KW-1185">Reference proteome</keyword>
<comment type="caution">
    <text evidence="3">The sequence shown here is derived from an EMBL/GenBank/DDBJ whole genome shotgun (WGS) entry which is preliminary data.</text>
</comment>
<gene>
    <name evidence="3" type="ORF">GTP23_06530</name>
</gene>
<dbReference type="InterPro" id="IPR001638">
    <property type="entry name" value="Solute-binding_3/MltF_N"/>
</dbReference>
<dbReference type="Proteomes" id="UP000444316">
    <property type="component" value="Unassembled WGS sequence"/>
</dbReference>
<evidence type="ECO:0000256" key="1">
    <source>
        <dbReference type="SAM" id="SignalP"/>
    </source>
</evidence>
<dbReference type="EMBL" id="WWCL01000001">
    <property type="protein sequence ID" value="MYN44729.1"/>
    <property type="molecule type" value="Genomic_DNA"/>
</dbReference>
<name>A0A845HUN1_9BURK</name>
<dbReference type="RefSeq" id="WP_161034336.1">
    <property type="nucleotide sequence ID" value="NZ_WWCL01000001.1"/>
</dbReference>
<feature type="domain" description="Solute-binding protein family 3/N-terminal" evidence="2">
    <location>
        <begin position="22"/>
        <end position="259"/>
    </location>
</feature>
<dbReference type="SUPFAM" id="SSF53850">
    <property type="entry name" value="Periplasmic binding protein-like II"/>
    <property type="match status" value="1"/>
</dbReference>
<reference evidence="3" key="1">
    <citation type="submission" date="2019-12" db="EMBL/GenBank/DDBJ databases">
        <title>Novel species isolated from a subtropical stream in China.</title>
        <authorList>
            <person name="Lu H."/>
        </authorList>
    </citation>
    <scope>NUCLEOTIDE SEQUENCE [LARGE SCALE GENOMIC DNA]</scope>
    <source>
        <strain evidence="3">FT93W</strain>
    </source>
</reference>
<keyword evidence="1" id="KW-0732">Signal</keyword>
<dbReference type="SMART" id="SM00062">
    <property type="entry name" value="PBPb"/>
    <property type="match status" value="1"/>
</dbReference>
<accession>A0A845HUN1</accession>
<evidence type="ECO:0000313" key="4">
    <source>
        <dbReference type="Proteomes" id="UP000444316"/>
    </source>
</evidence>
<dbReference type="PANTHER" id="PTHR38834">
    <property type="entry name" value="PERIPLASMIC SUBSTRATE BINDING PROTEIN FAMILY 3"/>
    <property type="match status" value="1"/>
</dbReference>
<feature type="chain" id="PRO_5032416087" evidence="1">
    <location>
        <begin position="21"/>
        <end position="260"/>
    </location>
</feature>
<feature type="signal peptide" evidence="1">
    <location>
        <begin position="1"/>
        <end position="20"/>
    </location>
</feature>
<sequence length="260" mass="28840">MRLPILTAFCLVLFQLPAHAELVRACADQAEMPPFVYAERIEGRKSAHITGASVDLLRRIAERHGWQIEVQLLPWARCVAQVASQQIQIAVNISASDGVSNALQTSAPYYTLHNVYYTSRRARPAGIKLARLADLKNYHVCGMGGYRFEAYGISTSSVDRGTTIGYEQLINKLHLGRCDLFISSRETMAGQYLVNPKLRGMLVDGTLVQQTLPGAATQELYFGVAADSPQAASLLQKLNAGLERQEKTHTFETLLERYLQ</sequence>
<dbReference type="PANTHER" id="PTHR38834:SF3">
    <property type="entry name" value="SOLUTE-BINDING PROTEIN FAMILY 3_N-TERMINAL DOMAIN-CONTAINING PROTEIN"/>
    <property type="match status" value="1"/>
</dbReference>
<proteinExistence type="predicted"/>
<protein>
    <submittedName>
        <fullName evidence="3">Transporter substrate-binding domain-containing protein</fullName>
    </submittedName>
</protein>
<organism evidence="3 4">
    <name type="scientific">Duganella fentianensis</name>
    <dbReference type="NCBI Taxonomy" id="2692177"/>
    <lineage>
        <taxon>Bacteria</taxon>
        <taxon>Pseudomonadati</taxon>
        <taxon>Pseudomonadota</taxon>
        <taxon>Betaproteobacteria</taxon>
        <taxon>Burkholderiales</taxon>
        <taxon>Oxalobacteraceae</taxon>
        <taxon>Telluria group</taxon>
        <taxon>Duganella</taxon>
    </lineage>
</organism>
<dbReference type="Pfam" id="PF00497">
    <property type="entry name" value="SBP_bac_3"/>
    <property type="match status" value="1"/>
</dbReference>
<dbReference type="Gene3D" id="3.40.190.10">
    <property type="entry name" value="Periplasmic binding protein-like II"/>
    <property type="match status" value="2"/>
</dbReference>